<feature type="transmembrane region" description="Helical" evidence="11">
    <location>
        <begin position="172"/>
        <end position="194"/>
    </location>
</feature>
<keyword evidence="2" id="KW-0813">Transport</keyword>
<dbReference type="Pfam" id="PF00571">
    <property type="entry name" value="CBS"/>
    <property type="match status" value="2"/>
</dbReference>
<protein>
    <submittedName>
        <fullName evidence="13">Chloride channel protein</fullName>
    </submittedName>
</protein>
<feature type="transmembrane region" description="Helical" evidence="11">
    <location>
        <begin position="332"/>
        <end position="351"/>
    </location>
</feature>
<keyword evidence="10" id="KW-0129">CBS domain</keyword>
<dbReference type="InterPro" id="IPR014743">
    <property type="entry name" value="Cl-channel_core"/>
</dbReference>
<dbReference type="InterPro" id="IPR050368">
    <property type="entry name" value="ClC-type_chloride_channel"/>
</dbReference>
<evidence type="ECO:0000256" key="2">
    <source>
        <dbReference type="ARBA" id="ARBA00022448"/>
    </source>
</evidence>
<dbReference type="Gene3D" id="1.10.3080.10">
    <property type="entry name" value="Clc chloride channel"/>
    <property type="match status" value="1"/>
</dbReference>
<dbReference type="SUPFAM" id="SSF81340">
    <property type="entry name" value="Clc chloride channel"/>
    <property type="match status" value="1"/>
</dbReference>
<feature type="domain" description="CBS" evidence="12">
    <location>
        <begin position="423"/>
        <end position="479"/>
    </location>
</feature>
<keyword evidence="5" id="KW-0406">Ion transport</keyword>
<evidence type="ECO:0000256" key="7">
    <source>
        <dbReference type="ARBA" id="ARBA00023173"/>
    </source>
</evidence>
<comment type="subcellular location">
    <subcellularLocation>
        <location evidence="1">Membrane</location>
        <topology evidence="1">Multi-pass membrane protein</topology>
    </subcellularLocation>
</comment>
<evidence type="ECO:0000313" key="13">
    <source>
        <dbReference type="EMBL" id="BBE42618.1"/>
    </source>
</evidence>
<name>A0A4P2VNV9_9ARCH</name>
<keyword evidence="14" id="KW-1185">Reference proteome</keyword>
<proteinExistence type="predicted"/>
<evidence type="ECO:0000256" key="1">
    <source>
        <dbReference type="ARBA" id="ARBA00004141"/>
    </source>
</evidence>
<feature type="transmembrane region" description="Helical" evidence="11">
    <location>
        <begin position="206"/>
        <end position="227"/>
    </location>
</feature>
<dbReference type="SUPFAM" id="SSF54631">
    <property type="entry name" value="CBS-domain pair"/>
    <property type="match status" value="1"/>
</dbReference>
<dbReference type="AlphaFoldDB" id="A0A4P2VNV9"/>
<evidence type="ECO:0000256" key="4">
    <source>
        <dbReference type="ARBA" id="ARBA00022989"/>
    </source>
</evidence>
<keyword evidence="8" id="KW-0868">Chloride</keyword>
<dbReference type="Gene3D" id="3.10.580.10">
    <property type="entry name" value="CBS-domain"/>
    <property type="match status" value="1"/>
</dbReference>
<dbReference type="InterPro" id="IPR000644">
    <property type="entry name" value="CBS_dom"/>
</dbReference>
<dbReference type="GO" id="GO:0034707">
    <property type="term" value="C:chloride channel complex"/>
    <property type="evidence" value="ECO:0007669"/>
    <property type="project" value="UniProtKB-KW"/>
</dbReference>
<dbReference type="InterPro" id="IPR046342">
    <property type="entry name" value="CBS_dom_sf"/>
</dbReference>
<dbReference type="PANTHER" id="PTHR43427:SF6">
    <property type="entry name" value="CHLORIDE CHANNEL PROTEIN CLC-E"/>
    <property type="match status" value="1"/>
</dbReference>
<dbReference type="CDD" id="cd00400">
    <property type="entry name" value="Voltage_gated_ClC"/>
    <property type="match status" value="1"/>
</dbReference>
<evidence type="ECO:0000256" key="3">
    <source>
        <dbReference type="ARBA" id="ARBA00022692"/>
    </source>
</evidence>
<evidence type="ECO:0000256" key="6">
    <source>
        <dbReference type="ARBA" id="ARBA00023136"/>
    </source>
</evidence>
<keyword evidence="9" id="KW-0407">Ion channel</keyword>
<evidence type="ECO:0000256" key="10">
    <source>
        <dbReference type="PROSITE-ProRule" id="PRU00703"/>
    </source>
</evidence>
<dbReference type="SMART" id="SM00116">
    <property type="entry name" value="CBS"/>
    <property type="match status" value="2"/>
</dbReference>
<dbReference type="Proteomes" id="UP000509448">
    <property type="component" value="Chromosome"/>
</dbReference>
<keyword evidence="3 11" id="KW-0812">Transmembrane</keyword>
<sequence>MAVALGGAAVGLLGALSFRALYVLWRIVESGFSRSPAAAVTFPLLGLLASYLLVDTFAVNKSIGSATGIVLAEYHTKGAPSLRDSVVRTFAGVATIGFGGAAGPEGPGILIGPGIMQYIARILGIRSRRGRLTLAGAAAGLAGVLKTPATAILYALEVPFTRGIEKEPFLEVVLAATASYAVSVALTGPVPLFAVQVQLISGPATLVWSAILGVVAGAYSIGFSKLYGLAGRASSTMRLRGGFALTVLTGGAAVGLLGLASRSSIGPGIDLMGSVVLGALAIQSLALLLALRSFTVTATLNFGGVGGLLTPVVINGALLGALYAKLLGLEPISFYALVGAAATLAGTYKILLAPAAMVVELSGVGFMIPALLASAVSYAVSLPTTLFRFQLTGSAKEEALLRSIYSKLKGSQFLSHLRVSDVVNRAVRSVKLDDPLRVAIEVMTSEGLDELPVVDEGGRLVGRISIDDISWLGESRLDAPVSSAPLLSANSIGLDAPLDDAIERMLTAGIRTFYAVAPDGVLVGVLDEMAIVRALMGHI</sequence>
<dbReference type="KEGG" id="ccai:NAS2_1229"/>
<reference evidence="13 14" key="1">
    <citation type="journal article" date="2019" name="ISME J.">
        <title>Isolation and characterization of a thermophilic sulfur- and iron-reducing thaumarchaeote from a terrestrial acidic hot spring.</title>
        <authorList>
            <person name="Kato S."/>
            <person name="Itoh T."/>
            <person name="Yuki M."/>
            <person name="Nagamori M."/>
            <person name="Ohnishi M."/>
            <person name="Uematsu K."/>
            <person name="Suzuki K."/>
            <person name="Takashina T."/>
            <person name="Ohkuma M."/>
        </authorList>
    </citation>
    <scope>NUCLEOTIDE SEQUENCE [LARGE SCALE GENOMIC DNA]</scope>
    <source>
        <strain evidence="13 14">NAS-02</strain>
    </source>
</reference>
<evidence type="ECO:0000256" key="8">
    <source>
        <dbReference type="ARBA" id="ARBA00023214"/>
    </source>
</evidence>
<evidence type="ECO:0000313" key="14">
    <source>
        <dbReference type="Proteomes" id="UP000509448"/>
    </source>
</evidence>
<gene>
    <name evidence="13" type="ORF">NAS2_1229</name>
</gene>
<feature type="transmembrane region" description="Helical" evidence="11">
    <location>
        <begin position="35"/>
        <end position="54"/>
    </location>
</feature>
<dbReference type="PROSITE" id="PS51371">
    <property type="entry name" value="CBS"/>
    <property type="match status" value="1"/>
</dbReference>
<evidence type="ECO:0000256" key="5">
    <source>
        <dbReference type="ARBA" id="ARBA00023065"/>
    </source>
</evidence>
<evidence type="ECO:0000256" key="11">
    <source>
        <dbReference type="SAM" id="Phobius"/>
    </source>
</evidence>
<evidence type="ECO:0000259" key="12">
    <source>
        <dbReference type="PROSITE" id="PS51371"/>
    </source>
</evidence>
<feature type="transmembrane region" description="Helical" evidence="11">
    <location>
        <begin position="271"/>
        <end position="291"/>
    </location>
</feature>
<dbReference type="InterPro" id="IPR001807">
    <property type="entry name" value="ClC"/>
</dbReference>
<keyword evidence="6 11" id="KW-0472">Membrane</keyword>
<evidence type="ECO:0000256" key="9">
    <source>
        <dbReference type="ARBA" id="ARBA00023303"/>
    </source>
</evidence>
<dbReference type="PRINTS" id="PR00762">
    <property type="entry name" value="CLCHANNEL"/>
</dbReference>
<dbReference type="CDD" id="cd02205">
    <property type="entry name" value="CBS_pair_SF"/>
    <property type="match status" value="1"/>
</dbReference>
<accession>A0A4P2VNV9</accession>
<dbReference type="Pfam" id="PF00654">
    <property type="entry name" value="Voltage_CLC"/>
    <property type="match status" value="1"/>
</dbReference>
<dbReference type="GO" id="GO:0005254">
    <property type="term" value="F:chloride channel activity"/>
    <property type="evidence" value="ECO:0007669"/>
    <property type="project" value="UniProtKB-KW"/>
</dbReference>
<keyword evidence="4 11" id="KW-1133">Transmembrane helix</keyword>
<keyword evidence="7" id="KW-0869">Chloride channel</keyword>
<feature type="transmembrane region" description="Helical" evidence="11">
    <location>
        <begin position="358"/>
        <end position="380"/>
    </location>
</feature>
<dbReference type="PANTHER" id="PTHR43427">
    <property type="entry name" value="CHLORIDE CHANNEL PROTEIN CLC-E"/>
    <property type="match status" value="1"/>
</dbReference>
<feature type="transmembrane region" description="Helical" evidence="11">
    <location>
        <begin position="303"/>
        <end position="326"/>
    </location>
</feature>
<dbReference type="EMBL" id="AP018732">
    <property type="protein sequence ID" value="BBE42618.1"/>
    <property type="molecule type" value="Genomic_DNA"/>
</dbReference>
<feature type="transmembrane region" description="Helical" evidence="11">
    <location>
        <begin position="239"/>
        <end position="259"/>
    </location>
</feature>
<organism evidence="13 14">
    <name type="scientific">Conexivisphaera calida</name>
    <dbReference type="NCBI Taxonomy" id="1874277"/>
    <lineage>
        <taxon>Archaea</taxon>
        <taxon>Nitrososphaerota</taxon>
        <taxon>Conexivisphaeria</taxon>
        <taxon>Conexivisphaerales</taxon>
        <taxon>Conexivisphaeraceae</taxon>
        <taxon>Conexivisphaera</taxon>
    </lineage>
</organism>